<dbReference type="InterPro" id="IPR042269">
    <property type="entry name" value="Ser_carbopepase_S28_SKS"/>
</dbReference>
<dbReference type="Ensembl" id="ENSSDAT00000003843.1">
    <property type="protein sequence ID" value="ENSSDAP00000003333.1"/>
    <property type="gene ID" value="ENSSDAG00000003179.1"/>
</dbReference>
<evidence type="ECO:0000256" key="1">
    <source>
        <dbReference type="ARBA" id="ARBA00011079"/>
    </source>
</evidence>
<sequence length="228" mass="24741">MMDYPYPTDFMGYLPANPVKVGCARLLREAQRIVGLRALTGLVYNSSGTAHCYDIYQLYHSCADPTGCGTGPDAMAWDYQACTEINLTFDSNNVTDMFPALPFTATLRQQYCLNKWGVWPRPDWLQTSFWGCDLRATSNIIFSNGDLDPWAGGGVSPDLGSCGPFQASSRGPQTAAGHSGQPGQPSSLTTALLREVAPVWGEILKAPAYQVAPGCCLGFSFSVENFQK</sequence>
<keyword evidence="2" id="KW-0645">Protease</keyword>
<dbReference type="PANTHER" id="PTHR11010">
    <property type="entry name" value="PROTEASE S28 PRO-X CARBOXYPEPTIDASE-RELATED"/>
    <property type="match status" value="1"/>
</dbReference>
<evidence type="ECO:0000256" key="2">
    <source>
        <dbReference type="ARBA" id="ARBA00022670"/>
    </source>
</evidence>
<reference evidence="7" key="2">
    <citation type="submission" date="2025-09" db="UniProtKB">
        <authorList>
            <consortium name="Ensembl"/>
        </authorList>
    </citation>
    <scope>IDENTIFICATION</scope>
</reference>
<dbReference type="Pfam" id="PF05577">
    <property type="entry name" value="Peptidase_S28"/>
    <property type="match status" value="1"/>
</dbReference>
<dbReference type="Gene3D" id="3.40.50.1820">
    <property type="entry name" value="alpha/beta hydrolase"/>
    <property type="match status" value="1"/>
</dbReference>
<evidence type="ECO:0000256" key="5">
    <source>
        <dbReference type="ARBA" id="ARBA00023180"/>
    </source>
</evidence>
<name>A0A8C9P7B3_SPEDA</name>
<dbReference type="PANTHER" id="PTHR11010:SF107">
    <property type="entry name" value="DIPEPTIDYL PEPTIDASE 2"/>
    <property type="match status" value="1"/>
</dbReference>
<organism evidence="7 8">
    <name type="scientific">Spermophilus dauricus</name>
    <name type="common">Daurian ground squirrel</name>
    <dbReference type="NCBI Taxonomy" id="99837"/>
    <lineage>
        <taxon>Eukaryota</taxon>
        <taxon>Metazoa</taxon>
        <taxon>Chordata</taxon>
        <taxon>Craniata</taxon>
        <taxon>Vertebrata</taxon>
        <taxon>Euteleostomi</taxon>
        <taxon>Mammalia</taxon>
        <taxon>Eutheria</taxon>
        <taxon>Euarchontoglires</taxon>
        <taxon>Glires</taxon>
        <taxon>Rodentia</taxon>
        <taxon>Sciuromorpha</taxon>
        <taxon>Sciuridae</taxon>
        <taxon>Xerinae</taxon>
        <taxon>Marmotini</taxon>
        <taxon>Spermophilus</taxon>
    </lineage>
</organism>
<keyword evidence="5" id="KW-0325">Glycoprotein</keyword>
<accession>A0A8C9P7B3</accession>
<comment type="similarity">
    <text evidence="1">Belongs to the peptidase S28 family.</text>
</comment>
<keyword evidence="4" id="KW-0378">Hydrolase</keyword>
<protein>
    <submittedName>
        <fullName evidence="7">Uncharacterized protein</fullName>
    </submittedName>
</protein>
<feature type="region of interest" description="Disordered" evidence="6">
    <location>
        <begin position="166"/>
        <end position="187"/>
    </location>
</feature>
<dbReference type="AlphaFoldDB" id="A0A8C9P7B3"/>
<evidence type="ECO:0000313" key="7">
    <source>
        <dbReference type="Ensembl" id="ENSSDAP00000003333.1"/>
    </source>
</evidence>
<dbReference type="Proteomes" id="UP000694422">
    <property type="component" value="Unplaced"/>
</dbReference>
<dbReference type="GO" id="GO:0008239">
    <property type="term" value="F:dipeptidyl-peptidase activity"/>
    <property type="evidence" value="ECO:0007669"/>
    <property type="project" value="TreeGrafter"/>
</dbReference>
<keyword evidence="3" id="KW-0732">Signal</keyword>
<dbReference type="InterPro" id="IPR008758">
    <property type="entry name" value="Peptidase_S28"/>
</dbReference>
<dbReference type="GO" id="GO:0031982">
    <property type="term" value="C:vesicle"/>
    <property type="evidence" value="ECO:0007669"/>
    <property type="project" value="TreeGrafter"/>
</dbReference>
<evidence type="ECO:0000256" key="3">
    <source>
        <dbReference type="ARBA" id="ARBA00022729"/>
    </source>
</evidence>
<evidence type="ECO:0000256" key="4">
    <source>
        <dbReference type="ARBA" id="ARBA00022801"/>
    </source>
</evidence>
<evidence type="ECO:0000313" key="8">
    <source>
        <dbReference type="Proteomes" id="UP000694422"/>
    </source>
</evidence>
<dbReference type="GO" id="GO:0070008">
    <property type="term" value="F:serine-type exopeptidase activity"/>
    <property type="evidence" value="ECO:0007669"/>
    <property type="project" value="InterPro"/>
</dbReference>
<proteinExistence type="inferred from homology"/>
<evidence type="ECO:0000256" key="6">
    <source>
        <dbReference type="SAM" id="MobiDB-lite"/>
    </source>
</evidence>
<dbReference type="InterPro" id="IPR029058">
    <property type="entry name" value="AB_hydrolase_fold"/>
</dbReference>
<dbReference type="GO" id="GO:0006508">
    <property type="term" value="P:proteolysis"/>
    <property type="evidence" value="ECO:0007669"/>
    <property type="project" value="UniProtKB-KW"/>
</dbReference>
<reference evidence="7" key="1">
    <citation type="submission" date="2025-08" db="UniProtKB">
        <authorList>
            <consortium name="Ensembl"/>
        </authorList>
    </citation>
    <scope>IDENTIFICATION</scope>
</reference>
<keyword evidence="8" id="KW-1185">Reference proteome</keyword>
<dbReference type="Gene3D" id="1.20.120.980">
    <property type="entry name" value="Serine carboxypeptidase S28, SKS domain"/>
    <property type="match status" value="1"/>
</dbReference>